<dbReference type="GO" id="GO:0035556">
    <property type="term" value="P:intracellular signal transduction"/>
    <property type="evidence" value="ECO:0007669"/>
    <property type="project" value="InterPro"/>
</dbReference>
<dbReference type="Proteomes" id="UP000181992">
    <property type="component" value="Unassembled WGS sequence"/>
</dbReference>
<dbReference type="EMBL" id="MNVN01000007">
    <property type="protein sequence ID" value="OIO31127.1"/>
    <property type="molecule type" value="Genomic_DNA"/>
</dbReference>
<dbReference type="InterPro" id="IPR001054">
    <property type="entry name" value="A/G_cyclase"/>
</dbReference>
<keyword evidence="1" id="KW-0812">Transmembrane</keyword>
<keyword evidence="1" id="KW-1133">Transmembrane helix</keyword>
<keyword evidence="1" id="KW-0472">Membrane</keyword>
<feature type="transmembrane region" description="Helical" evidence="1">
    <location>
        <begin position="33"/>
        <end position="57"/>
    </location>
</feature>
<dbReference type="Gene3D" id="3.30.70.1230">
    <property type="entry name" value="Nucleotide cyclase"/>
    <property type="match status" value="1"/>
</dbReference>
<dbReference type="PANTHER" id="PTHR43081">
    <property type="entry name" value="ADENYLATE CYCLASE, TERMINAL-DIFFERENTIATION SPECIFIC-RELATED"/>
    <property type="match status" value="1"/>
</dbReference>
<reference evidence="3 4" key="1">
    <citation type="journal article" date="2016" name="Environ. Microbiol.">
        <title>Genomic resolution of a cold subsurface aquifer community provides metabolic insights for novel microbes adapted to high CO concentrations.</title>
        <authorList>
            <person name="Probst A.J."/>
            <person name="Castelle C.J."/>
            <person name="Singh A."/>
            <person name="Brown C.T."/>
            <person name="Anantharaman K."/>
            <person name="Sharon I."/>
            <person name="Hug L.A."/>
            <person name="Burstein D."/>
            <person name="Emerson J.B."/>
            <person name="Thomas B.C."/>
            <person name="Banfield J.F."/>
        </authorList>
    </citation>
    <scope>NUCLEOTIDE SEQUENCE [LARGE SCALE GENOMIC DNA]</scope>
    <source>
        <strain evidence="3">CG1_02_43_90</strain>
    </source>
</reference>
<dbReference type="SUPFAM" id="SSF55073">
    <property type="entry name" value="Nucleotide cyclase"/>
    <property type="match status" value="1"/>
</dbReference>
<proteinExistence type="predicted"/>
<dbReference type="SMART" id="SM00044">
    <property type="entry name" value="CYCc"/>
    <property type="match status" value="1"/>
</dbReference>
<accession>A0A1J4VA11</accession>
<evidence type="ECO:0000256" key="1">
    <source>
        <dbReference type="SAM" id="Phobius"/>
    </source>
</evidence>
<dbReference type="CDD" id="cd07302">
    <property type="entry name" value="CHD"/>
    <property type="match status" value="1"/>
</dbReference>
<dbReference type="STRING" id="1805281.AUJ77_00665"/>
<dbReference type="InterPro" id="IPR050697">
    <property type="entry name" value="Adenylyl/Guanylyl_Cyclase_3/4"/>
</dbReference>
<name>A0A1J4VA11_9BACT</name>
<dbReference type="PROSITE" id="PS50125">
    <property type="entry name" value="GUANYLATE_CYCLASE_2"/>
    <property type="match status" value="1"/>
</dbReference>
<dbReference type="InterPro" id="IPR029787">
    <property type="entry name" value="Nucleotide_cyclase"/>
</dbReference>
<sequence length="270" mass="29757">MSILRTLLFPALYLAVEINSPEGIQVFTVPSFLAYWGAPGHAYILAGSIIFGLLIGISEATNNRSFALLQILSKKLHELTGWSFDDAFAEAKISDKPLICNQRVSKVILFMDIRGFTKWSEAHSLDEIIEMLNFYYETAEQDVLQACGHKPKFTGDDVMTWFEPSDNLLERLQNLLLVITSQLQSHGLSVGIGVHFGEVVEGFMGSKTSKLVTINGDPVNTAARMCSAALLGELLLSESACNILSLKTEGHAMREIIAKGKQNPLKVFSF</sequence>
<feature type="domain" description="Guanylate cyclase" evidence="2">
    <location>
        <begin position="107"/>
        <end position="226"/>
    </location>
</feature>
<dbReference type="GO" id="GO:0006171">
    <property type="term" value="P:cAMP biosynthetic process"/>
    <property type="evidence" value="ECO:0007669"/>
    <property type="project" value="TreeGrafter"/>
</dbReference>
<dbReference type="Pfam" id="PF00211">
    <property type="entry name" value="Guanylate_cyc"/>
    <property type="match status" value="1"/>
</dbReference>
<gene>
    <name evidence="3" type="ORF">AUJ77_00665</name>
</gene>
<comment type="caution">
    <text evidence="3">The sequence shown here is derived from an EMBL/GenBank/DDBJ whole genome shotgun (WGS) entry which is preliminary data.</text>
</comment>
<evidence type="ECO:0000313" key="4">
    <source>
        <dbReference type="Proteomes" id="UP000181992"/>
    </source>
</evidence>
<dbReference type="AlphaFoldDB" id="A0A1J4VA11"/>
<evidence type="ECO:0000259" key="2">
    <source>
        <dbReference type="PROSITE" id="PS50125"/>
    </source>
</evidence>
<evidence type="ECO:0000313" key="3">
    <source>
        <dbReference type="EMBL" id="OIO31127.1"/>
    </source>
</evidence>
<dbReference type="GO" id="GO:0004016">
    <property type="term" value="F:adenylate cyclase activity"/>
    <property type="evidence" value="ECO:0007669"/>
    <property type="project" value="UniProtKB-ARBA"/>
</dbReference>
<protein>
    <recommendedName>
        <fullName evidence="2">Guanylate cyclase domain-containing protein</fullName>
    </recommendedName>
</protein>
<dbReference type="PANTHER" id="PTHR43081:SF1">
    <property type="entry name" value="ADENYLATE CYCLASE, TERMINAL-DIFFERENTIATION SPECIFIC"/>
    <property type="match status" value="1"/>
</dbReference>
<organism evidence="3 4">
    <name type="scientific">Candidatus Nomurabacteria bacterium CG1_02_43_90</name>
    <dbReference type="NCBI Taxonomy" id="1805281"/>
    <lineage>
        <taxon>Bacteria</taxon>
        <taxon>Candidatus Nomuraibacteriota</taxon>
    </lineage>
</organism>